<sequence>MNLSMFRSVQGAIRCLVNRITVPKTLQIVEGRGIHQICSHYSSALTTISSHNLLKPVSFLTPILPQFMQVCGMKQKGRLQLRCEGCYYVSRQGRLYVMCKLKPRHKQMQMIKSFKKTRILTFAQQKKVREW</sequence>
<comment type="similarity">
    <text evidence="2 7">Belongs to the bacterial ribosomal protein bL36 family.</text>
</comment>
<dbReference type="Proteomes" id="UP000002358">
    <property type="component" value="Unassembled WGS sequence"/>
</dbReference>
<evidence type="ECO:0000256" key="4">
    <source>
        <dbReference type="ARBA" id="ARBA00022980"/>
    </source>
</evidence>
<keyword evidence="6 7" id="KW-0687">Ribonucleoprotein</keyword>
<dbReference type="FunCoup" id="A0A7M7G4Q3">
    <property type="interactions" value="196"/>
</dbReference>
<evidence type="ECO:0000256" key="3">
    <source>
        <dbReference type="ARBA" id="ARBA00022946"/>
    </source>
</evidence>
<dbReference type="PROSITE" id="PS00828">
    <property type="entry name" value="RIBOSOMAL_L36"/>
    <property type="match status" value="1"/>
</dbReference>
<dbReference type="OrthoDB" id="10265903at2759"/>
<dbReference type="GO" id="GO:0005762">
    <property type="term" value="C:mitochondrial large ribosomal subunit"/>
    <property type="evidence" value="ECO:0007669"/>
    <property type="project" value="TreeGrafter"/>
</dbReference>
<evidence type="ECO:0000256" key="6">
    <source>
        <dbReference type="ARBA" id="ARBA00023274"/>
    </source>
</evidence>
<keyword evidence="3" id="KW-0809">Transit peptide</keyword>
<proteinExistence type="inferred from homology"/>
<dbReference type="InterPro" id="IPR000473">
    <property type="entry name" value="Ribosomal_bL36"/>
</dbReference>
<organism evidence="8 9">
    <name type="scientific">Nasonia vitripennis</name>
    <name type="common">Parasitic wasp</name>
    <dbReference type="NCBI Taxonomy" id="7425"/>
    <lineage>
        <taxon>Eukaryota</taxon>
        <taxon>Metazoa</taxon>
        <taxon>Ecdysozoa</taxon>
        <taxon>Arthropoda</taxon>
        <taxon>Hexapoda</taxon>
        <taxon>Insecta</taxon>
        <taxon>Pterygota</taxon>
        <taxon>Neoptera</taxon>
        <taxon>Endopterygota</taxon>
        <taxon>Hymenoptera</taxon>
        <taxon>Apocrita</taxon>
        <taxon>Proctotrupomorpha</taxon>
        <taxon>Chalcidoidea</taxon>
        <taxon>Pteromalidae</taxon>
        <taxon>Pteromalinae</taxon>
        <taxon>Nasonia</taxon>
    </lineage>
</organism>
<evidence type="ECO:0000256" key="1">
    <source>
        <dbReference type="ARBA" id="ARBA00004173"/>
    </source>
</evidence>
<protein>
    <recommendedName>
        <fullName evidence="7">Ribosomal protein</fullName>
    </recommendedName>
</protein>
<dbReference type="PANTHER" id="PTHR46909">
    <property type="entry name" value="39S RIBOSOMAL PROTEIN L36, MITOCHONDRIAL"/>
    <property type="match status" value="1"/>
</dbReference>
<evidence type="ECO:0000256" key="2">
    <source>
        <dbReference type="ARBA" id="ARBA00007645"/>
    </source>
</evidence>
<reference evidence="8" key="1">
    <citation type="submission" date="2021-01" db="UniProtKB">
        <authorList>
            <consortium name="EnsemblMetazoa"/>
        </authorList>
    </citation>
    <scope>IDENTIFICATION</scope>
</reference>
<evidence type="ECO:0000313" key="8">
    <source>
        <dbReference type="EnsemblMetazoa" id="XP_001599196"/>
    </source>
</evidence>
<comment type="subcellular location">
    <subcellularLocation>
        <location evidence="1">Mitochondrion</location>
    </subcellularLocation>
</comment>
<dbReference type="SMR" id="A0A7M7G4Q3"/>
<dbReference type="KEGG" id="nvi:100114144"/>
<dbReference type="EnsemblMetazoa" id="XM_001599146">
    <property type="protein sequence ID" value="XP_001599196"/>
    <property type="gene ID" value="LOC100114144"/>
</dbReference>
<dbReference type="InterPro" id="IPR035977">
    <property type="entry name" value="Ribosomal_bL36_sp"/>
</dbReference>
<keyword evidence="9" id="KW-1185">Reference proteome</keyword>
<evidence type="ECO:0000313" key="9">
    <source>
        <dbReference type="Proteomes" id="UP000002358"/>
    </source>
</evidence>
<dbReference type="PANTHER" id="PTHR46909:SF1">
    <property type="entry name" value="LARGE RIBOSOMAL SUBUNIT PROTEIN BL36M"/>
    <property type="match status" value="1"/>
</dbReference>
<dbReference type="GO" id="GO:0006412">
    <property type="term" value="P:translation"/>
    <property type="evidence" value="ECO:0007669"/>
    <property type="project" value="InterPro"/>
</dbReference>
<evidence type="ECO:0000256" key="7">
    <source>
        <dbReference type="RuleBase" id="RU000570"/>
    </source>
</evidence>
<dbReference type="GO" id="GO:0003735">
    <property type="term" value="F:structural constituent of ribosome"/>
    <property type="evidence" value="ECO:0007669"/>
    <property type="project" value="InterPro"/>
</dbReference>
<name>A0A7M7G4Q3_NASVI</name>
<dbReference type="InterPro" id="IPR052143">
    <property type="entry name" value="Mitoribosomal_bL36m"/>
</dbReference>
<dbReference type="AlphaFoldDB" id="A0A7M7G4Q3"/>
<accession>A0A7M7G4Q3</accession>
<dbReference type="SUPFAM" id="SSF57840">
    <property type="entry name" value="Ribosomal protein L36"/>
    <property type="match status" value="1"/>
</dbReference>
<dbReference type="Pfam" id="PF00444">
    <property type="entry name" value="Ribosomal_L36"/>
    <property type="match status" value="1"/>
</dbReference>
<keyword evidence="5" id="KW-0496">Mitochondrion</keyword>
<dbReference type="InParanoid" id="A0A7M7G4Q3"/>
<evidence type="ECO:0000256" key="5">
    <source>
        <dbReference type="ARBA" id="ARBA00023128"/>
    </source>
</evidence>
<gene>
    <name evidence="8" type="primary">100114144</name>
</gene>
<keyword evidence="4 7" id="KW-0689">Ribosomal protein</keyword>
<dbReference type="NCBIfam" id="TIGR01022">
    <property type="entry name" value="rpmJ_bact"/>
    <property type="match status" value="1"/>
</dbReference>
<dbReference type="OMA" id="VYQTINS"/>